<dbReference type="InterPro" id="IPR003958">
    <property type="entry name" value="CBFA_NFYB_domain"/>
</dbReference>
<accession>A0A8S9ZZE4</accession>
<dbReference type="GO" id="GO:0017054">
    <property type="term" value="C:negative cofactor 2 complex"/>
    <property type="evidence" value="ECO:0007669"/>
    <property type="project" value="TreeGrafter"/>
</dbReference>
<comment type="caution">
    <text evidence="5">The sequence shown here is derived from an EMBL/GenBank/DDBJ whole genome shotgun (WGS) entry which is preliminary data.</text>
</comment>
<dbReference type="Pfam" id="PF00808">
    <property type="entry name" value="CBFD_NFYB_HMF"/>
    <property type="match status" value="1"/>
</dbReference>
<dbReference type="Proteomes" id="UP000605970">
    <property type="component" value="Unassembled WGS sequence"/>
</dbReference>
<organism evidence="5 6">
    <name type="scientific">Meloidogyne graminicola</name>
    <dbReference type="NCBI Taxonomy" id="189291"/>
    <lineage>
        <taxon>Eukaryota</taxon>
        <taxon>Metazoa</taxon>
        <taxon>Ecdysozoa</taxon>
        <taxon>Nematoda</taxon>
        <taxon>Chromadorea</taxon>
        <taxon>Rhabditida</taxon>
        <taxon>Tylenchina</taxon>
        <taxon>Tylenchomorpha</taxon>
        <taxon>Tylenchoidea</taxon>
        <taxon>Meloidogynidae</taxon>
        <taxon>Meloidogyninae</taxon>
        <taxon>Meloidogyne</taxon>
    </lineage>
</organism>
<dbReference type="GO" id="GO:0046982">
    <property type="term" value="F:protein heterodimerization activity"/>
    <property type="evidence" value="ECO:0007669"/>
    <property type="project" value="InterPro"/>
</dbReference>
<dbReference type="EMBL" id="JABEBT010000012">
    <property type="protein sequence ID" value="KAF7638495.1"/>
    <property type="molecule type" value="Genomic_DNA"/>
</dbReference>
<reference evidence="5" key="1">
    <citation type="journal article" date="2020" name="Ecol. Evol.">
        <title>Genome structure and content of the rice root-knot nematode (Meloidogyne graminicola).</title>
        <authorList>
            <person name="Phan N.T."/>
            <person name="Danchin E.G.J."/>
            <person name="Klopp C."/>
            <person name="Perfus-Barbeoch L."/>
            <person name="Kozlowski D.K."/>
            <person name="Koutsovoulos G.D."/>
            <person name="Lopez-Roques C."/>
            <person name="Bouchez O."/>
            <person name="Zahm M."/>
            <person name="Besnard G."/>
            <person name="Bellafiore S."/>
        </authorList>
    </citation>
    <scope>NUCLEOTIDE SEQUENCE</scope>
    <source>
        <strain evidence="5">VN-18</strain>
    </source>
</reference>
<dbReference type="Gene3D" id="1.10.20.10">
    <property type="entry name" value="Histone, subunit A"/>
    <property type="match status" value="1"/>
</dbReference>
<dbReference type="AlphaFoldDB" id="A0A8S9ZZE4"/>
<name>A0A8S9ZZE4_9BILA</name>
<feature type="compositionally biased region" description="Low complexity" evidence="3">
    <location>
        <begin position="58"/>
        <end position="70"/>
    </location>
</feature>
<gene>
    <name evidence="5" type="ORF">Mgra_00002173</name>
</gene>
<dbReference type="GO" id="GO:0001046">
    <property type="term" value="F:core promoter sequence-specific DNA binding"/>
    <property type="evidence" value="ECO:0007669"/>
    <property type="project" value="TreeGrafter"/>
</dbReference>
<evidence type="ECO:0000313" key="5">
    <source>
        <dbReference type="EMBL" id="KAF7638495.1"/>
    </source>
</evidence>
<dbReference type="OrthoDB" id="653904at2759"/>
<dbReference type="GO" id="GO:0016251">
    <property type="term" value="F:RNA polymerase II general transcription initiation factor activity"/>
    <property type="evidence" value="ECO:0007669"/>
    <property type="project" value="TreeGrafter"/>
</dbReference>
<evidence type="ECO:0000313" key="6">
    <source>
        <dbReference type="Proteomes" id="UP000605970"/>
    </source>
</evidence>
<dbReference type="PANTHER" id="PTHR10252:SF5">
    <property type="entry name" value="DR1-ASSOCIATED COREPRESSOR"/>
    <property type="match status" value="1"/>
</dbReference>
<sequence>MNSGSLTAGLDSTTVPTAIIEQHEKSALLQATTHPSLQMLQQQTLPFSPHLFIQGGNNNNIYNENNSRNGMSEGNERTLPFTTTLGVSSGQQNFSPFESAKNVLSGIMYQQQFQRVNNVSEGQTSNPTVVEEDANTAACSSEDGEFRSGRIRKRRYSMARIQPTRIKKVMQSDEDIGRMVASVPVAIGSAMELFAEKLLQSAAGALQHSSTKTLSPVHIKQAVLCTPHFAFLEPLLREVPLGTNIGSGRTATIGASQQQQEMALQQQIMTLQQQQQFYQQQESSNTNITSNN</sequence>
<dbReference type="SUPFAM" id="SSF47113">
    <property type="entry name" value="Histone-fold"/>
    <property type="match status" value="1"/>
</dbReference>
<evidence type="ECO:0000256" key="2">
    <source>
        <dbReference type="ARBA" id="ARBA00023242"/>
    </source>
</evidence>
<dbReference type="InterPro" id="IPR009072">
    <property type="entry name" value="Histone-fold"/>
</dbReference>
<proteinExistence type="predicted"/>
<protein>
    <submittedName>
        <fullName evidence="5">CBFD_NFYB_HMF domain-containing protein</fullName>
    </submittedName>
</protein>
<keyword evidence="6" id="KW-1185">Reference proteome</keyword>
<dbReference type="PANTHER" id="PTHR10252">
    <property type="entry name" value="HISTONE-LIKE TRANSCRIPTION FACTOR CCAAT-RELATED"/>
    <property type="match status" value="1"/>
</dbReference>
<evidence type="ECO:0000256" key="1">
    <source>
        <dbReference type="ARBA" id="ARBA00004123"/>
    </source>
</evidence>
<comment type="subcellular location">
    <subcellularLocation>
        <location evidence="1">Nucleus</location>
    </subcellularLocation>
</comment>
<feature type="region of interest" description="Disordered" evidence="3">
    <location>
        <begin position="58"/>
        <end position="78"/>
    </location>
</feature>
<evidence type="ECO:0000256" key="3">
    <source>
        <dbReference type="SAM" id="MobiDB-lite"/>
    </source>
</evidence>
<evidence type="ECO:0000259" key="4">
    <source>
        <dbReference type="Pfam" id="PF00808"/>
    </source>
</evidence>
<feature type="domain" description="Transcription factor CBF/NF-Y/archaeal histone" evidence="4">
    <location>
        <begin position="160"/>
        <end position="223"/>
    </location>
</feature>
<keyword evidence="2" id="KW-0539">Nucleus</keyword>
<dbReference type="InterPro" id="IPR050568">
    <property type="entry name" value="Transcr_DNA_Rep_Reg"/>
</dbReference>
<dbReference type="CDD" id="cd22906">
    <property type="entry name" value="HFD_DRAP1"/>
    <property type="match status" value="1"/>
</dbReference>